<reference evidence="1" key="1">
    <citation type="submission" date="2018-05" db="EMBL/GenBank/DDBJ databases">
        <authorList>
            <person name="Lanie J.A."/>
            <person name="Ng W.-L."/>
            <person name="Kazmierczak K.M."/>
            <person name="Andrzejewski T.M."/>
            <person name="Davidsen T.M."/>
            <person name="Wayne K.J."/>
            <person name="Tettelin H."/>
            <person name="Glass J.I."/>
            <person name="Rusch D."/>
            <person name="Podicherti R."/>
            <person name="Tsui H.-C.T."/>
            <person name="Winkler M.E."/>
        </authorList>
    </citation>
    <scope>NUCLEOTIDE SEQUENCE</scope>
</reference>
<evidence type="ECO:0000313" key="1">
    <source>
        <dbReference type="EMBL" id="SVB92565.1"/>
    </source>
</evidence>
<feature type="non-terminal residue" evidence="1">
    <location>
        <position position="26"/>
    </location>
</feature>
<dbReference type="EMBL" id="UINC01064166">
    <property type="protein sequence ID" value="SVB92565.1"/>
    <property type="molecule type" value="Genomic_DNA"/>
</dbReference>
<dbReference type="AlphaFoldDB" id="A0A382HZL5"/>
<evidence type="ECO:0008006" key="2">
    <source>
        <dbReference type="Google" id="ProtNLM"/>
    </source>
</evidence>
<accession>A0A382HZL5</accession>
<sequence>MDDIGVFEAIHSQRQFTRYKPDLVPR</sequence>
<proteinExistence type="predicted"/>
<protein>
    <recommendedName>
        <fullName evidence="2">Nitroreductase domain-containing protein</fullName>
    </recommendedName>
</protein>
<gene>
    <name evidence="1" type="ORF">METZ01_LOCUS245419</name>
</gene>
<organism evidence="1">
    <name type="scientific">marine metagenome</name>
    <dbReference type="NCBI Taxonomy" id="408172"/>
    <lineage>
        <taxon>unclassified sequences</taxon>
        <taxon>metagenomes</taxon>
        <taxon>ecological metagenomes</taxon>
    </lineage>
</organism>
<name>A0A382HZL5_9ZZZZ</name>